<protein>
    <submittedName>
        <fullName evidence="1">Extracellular solute-binding protein</fullName>
    </submittedName>
</protein>
<evidence type="ECO:0000313" key="1">
    <source>
        <dbReference type="EMBL" id="TBL73267.1"/>
    </source>
</evidence>
<dbReference type="Pfam" id="PF01547">
    <property type="entry name" value="SBP_bac_1"/>
    <property type="match status" value="1"/>
</dbReference>
<dbReference type="InterPro" id="IPR050490">
    <property type="entry name" value="Bact_solute-bd_prot1"/>
</dbReference>
<dbReference type="AlphaFoldDB" id="A0A4V2J3L3"/>
<reference evidence="1 2" key="1">
    <citation type="submission" date="2019-02" db="EMBL/GenBank/DDBJ databases">
        <title>Paenibacillus sp. nov., isolated from surface-sterilized tissue of Thalictrum simplex L.</title>
        <authorList>
            <person name="Tuo L."/>
        </authorList>
    </citation>
    <scope>NUCLEOTIDE SEQUENCE [LARGE SCALE GENOMIC DNA]</scope>
    <source>
        <strain evidence="1 2">N2SHLJ1</strain>
    </source>
</reference>
<dbReference type="OrthoDB" id="9798191at2"/>
<evidence type="ECO:0000313" key="2">
    <source>
        <dbReference type="Proteomes" id="UP000293142"/>
    </source>
</evidence>
<dbReference type="PROSITE" id="PS51257">
    <property type="entry name" value="PROKAR_LIPOPROTEIN"/>
    <property type="match status" value="1"/>
</dbReference>
<dbReference type="EMBL" id="SIRE01000021">
    <property type="protein sequence ID" value="TBL73267.1"/>
    <property type="molecule type" value="Genomic_DNA"/>
</dbReference>
<dbReference type="PANTHER" id="PTHR43649:SF12">
    <property type="entry name" value="DIACETYLCHITOBIOSE BINDING PROTEIN DASA"/>
    <property type="match status" value="1"/>
</dbReference>
<dbReference type="Proteomes" id="UP000293142">
    <property type="component" value="Unassembled WGS sequence"/>
</dbReference>
<name>A0A4V2J3L3_9BACL</name>
<dbReference type="Gene3D" id="3.40.190.10">
    <property type="entry name" value="Periplasmic binding protein-like II"/>
    <property type="match status" value="2"/>
</dbReference>
<dbReference type="RefSeq" id="WP_131016500.1">
    <property type="nucleotide sequence ID" value="NZ_SIRE01000021.1"/>
</dbReference>
<gene>
    <name evidence="1" type="ORF">EYB31_26665</name>
</gene>
<dbReference type="PANTHER" id="PTHR43649">
    <property type="entry name" value="ARABINOSE-BINDING PROTEIN-RELATED"/>
    <property type="match status" value="1"/>
</dbReference>
<sequence>MLTFHKKVTGTALLAGIMALTGACGNGAEPGATKKSDAPAAKDKAVEISFIHWRGEDVKSLNSIIEKFEKENPNIKVKMDIFPSDVYQSSAQAKLLDGTTGDVFTSFPGAQFESISKAGLFADLTNEKFVSNFNKNLIKSGAKDGKQLALPLQLVYNMPLYNVDMLKKFNLEPPKDWDGFLAMCEKLKQAGIIPIALPASDIGIDQLLNSMMMNNAPDEQIFQKLEAGQAKLTDDWWIKTLSQFKELNDKGYIQKDSLGTKQDVAIAMFAQEKAAMLATGSFHIATVKAQNPNIKLQVLAPITVPADKMVYEGIHTTTFMLAVNSRSKHQAEAKKFVEFLSRKDIAGQYGNETGQHVTVEGVDYTSQELKDVAVWATKKTRFQPRYLISNADIQKSLKNSIQATLGGKKPEDAAKEAQAVVDQQIKLMKSN</sequence>
<proteinExistence type="predicted"/>
<dbReference type="SUPFAM" id="SSF53850">
    <property type="entry name" value="Periplasmic binding protein-like II"/>
    <property type="match status" value="1"/>
</dbReference>
<comment type="caution">
    <text evidence="1">The sequence shown here is derived from an EMBL/GenBank/DDBJ whole genome shotgun (WGS) entry which is preliminary data.</text>
</comment>
<dbReference type="InterPro" id="IPR006059">
    <property type="entry name" value="SBP"/>
</dbReference>
<accession>A0A4V2J3L3</accession>
<keyword evidence="2" id="KW-1185">Reference proteome</keyword>
<organism evidence="1 2">
    <name type="scientific">Paenibacillus thalictri</name>
    <dbReference type="NCBI Taxonomy" id="2527873"/>
    <lineage>
        <taxon>Bacteria</taxon>
        <taxon>Bacillati</taxon>
        <taxon>Bacillota</taxon>
        <taxon>Bacilli</taxon>
        <taxon>Bacillales</taxon>
        <taxon>Paenibacillaceae</taxon>
        <taxon>Paenibacillus</taxon>
    </lineage>
</organism>